<evidence type="ECO:0000256" key="2">
    <source>
        <dbReference type="ARBA" id="ARBA00001966"/>
    </source>
</evidence>
<reference evidence="6 7" key="1">
    <citation type="submission" date="2014-04" db="EMBL/GenBank/DDBJ databases">
        <title>Evolutionary Origins and Diversification of the Mycorrhizal Mutualists.</title>
        <authorList>
            <consortium name="DOE Joint Genome Institute"/>
            <consortium name="Mycorrhizal Genomics Consortium"/>
            <person name="Kohler A."/>
            <person name="Kuo A."/>
            <person name="Nagy L.G."/>
            <person name="Floudas D."/>
            <person name="Copeland A."/>
            <person name="Barry K.W."/>
            <person name="Cichocki N."/>
            <person name="Veneault-Fourrey C."/>
            <person name="LaButti K."/>
            <person name="Lindquist E.A."/>
            <person name="Lipzen A."/>
            <person name="Lundell T."/>
            <person name="Morin E."/>
            <person name="Murat C."/>
            <person name="Riley R."/>
            <person name="Ohm R."/>
            <person name="Sun H."/>
            <person name="Tunlid A."/>
            <person name="Henrissat B."/>
            <person name="Grigoriev I.V."/>
            <person name="Hibbett D.S."/>
            <person name="Martin F."/>
        </authorList>
    </citation>
    <scope>NUCLEOTIDE SEQUENCE [LARGE SCALE GENOMIC DNA]</scope>
    <source>
        <strain evidence="6 7">Koide BX008</strain>
    </source>
</reference>
<dbReference type="EMBL" id="KN818337">
    <property type="protein sequence ID" value="KIL58492.1"/>
    <property type="molecule type" value="Genomic_DNA"/>
</dbReference>
<dbReference type="Gene3D" id="1.20.1440.230">
    <property type="entry name" value="NADH-ubiquinone oxidoreductase 51kDa subunit, iron-sulphur binding domain"/>
    <property type="match status" value="1"/>
</dbReference>
<name>A0A0C2WB55_AMAMK</name>
<dbReference type="InterPro" id="IPR050837">
    <property type="entry name" value="ComplexI_51kDa_subunit"/>
</dbReference>
<dbReference type="Gene3D" id="3.10.20.600">
    <property type="match status" value="1"/>
</dbReference>
<dbReference type="HOGENOM" id="CLU_1767582_0_0_1"/>
<comment type="cofactor">
    <cofactor evidence="2">
        <name>[4Fe-4S] cluster</name>
        <dbReference type="ChEBI" id="CHEBI:49883"/>
    </cofactor>
</comment>
<dbReference type="Proteomes" id="UP000054549">
    <property type="component" value="Unassembled WGS sequence"/>
</dbReference>
<feature type="domain" description="NADH-ubiquinone oxidoreductase 51kDa subunit iron-sulphur binding" evidence="5">
    <location>
        <begin position="96"/>
        <end position="141"/>
    </location>
</feature>
<dbReference type="InterPro" id="IPR054765">
    <property type="entry name" value="SLBB_dom"/>
</dbReference>
<protein>
    <recommendedName>
        <fullName evidence="5">NADH-ubiquinone oxidoreductase 51kDa subunit iron-sulphur binding domain-containing protein</fullName>
    </recommendedName>
</protein>
<dbReference type="PANTHER" id="PTHR11780">
    <property type="entry name" value="NADH-UBIQUINONE OXIDOREDUCTASE FLAVOPROTEIN 1 NDUFV1"/>
    <property type="match status" value="1"/>
</dbReference>
<evidence type="ECO:0000256" key="4">
    <source>
        <dbReference type="ARBA" id="ARBA00022643"/>
    </source>
</evidence>
<evidence type="ECO:0000259" key="5">
    <source>
        <dbReference type="SMART" id="SM00928"/>
    </source>
</evidence>
<dbReference type="InParanoid" id="A0A0C2WB55"/>
<comment type="cofactor">
    <cofactor evidence="1">
        <name>FMN</name>
        <dbReference type="ChEBI" id="CHEBI:58210"/>
    </cofactor>
</comment>
<sequence>MSDPSGVRRVANVETVAVAPTICRRIPLRDLIEMHCGGVIGGWDNLLGIIPGGSSVPVLPKHICEQVLMDFDSLKDAQSGLGTGAVIGMDKRRGIVTPIARFSHFCKHESSGQCTPCRGGTTWMMKMMDRMVQGRAHHRDSGNRHAS</sequence>
<dbReference type="SMART" id="SM00928">
    <property type="entry name" value="NADH_4Fe-4S"/>
    <property type="match status" value="1"/>
</dbReference>
<evidence type="ECO:0000256" key="3">
    <source>
        <dbReference type="ARBA" id="ARBA00022630"/>
    </source>
</evidence>
<dbReference type="InterPro" id="IPR019575">
    <property type="entry name" value="Nuop51_4Fe4S-bd"/>
</dbReference>
<organism evidence="6 7">
    <name type="scientific">Amanita muscaria (strain Koide BX008)</name>
    <dbReference type="NCBI Taxonomy" id="946122"/>
    <lineage>
        <taxon>Eukaryota</taxon>
        <taxon>Fungi</taxon>
        <taxon>Dikarya</taxon>
        <taxon>Basidiomycota</taxon>
        <taxon>Agaricomycotina</taxon>
        <taxon>Agaricomycetes</taxon>
        <taxon>Agaricomycetidae</taxon>
        <taxon>Agaricales</taxon>
        <taxon>Pluteineae</taxon>
        <taxon>Amanitaceae</taxon>
        <taxon>Amanita</taxon>
    </lineage>
</organism>
<dbReference type="PANTHER" id="PTHR11780:SF10">
    <property type="entry name" value="NADH DEHYDROGENASE [UBIQUINONE] FLAVOPROTEIN 1, MITOCHONDRIAL"/>
    <property type="match status" value="1"/>
</dbReference>
<proteinExistence type="predicted"/>
<dbReference type="GO" id="GO:0051539">
    <property type="term" value="F:4 iron, 4 sulfur cluster binding"/>
    <property type="evidence" value="ECO:0007669"/>
    <property type="project" value="InterPro"/>
</dbReference>
<accession>A0A0C2WB55</accession>
<keyword evidence="4" id="KW-0288">FMN</keyword>
<dbReference type="OrthoDB" id="42889at2759"/>
<dbReference type="SUPFAM" id="SSF140490">
    <property type="entry name" value="Nqo1C-terminal domain-like"/>
    <property type="match status" value="1"/>
</dbReference>
<dbReference type="Pfam" id="PF10589">
    <property type="entry name" value="NADH_4Fe-4S"/>
    <property type="match status" value="1"/>
</dbReference>
<keyword evidence="7" id="KW-1185">Reference proteome</keyword>
<dbReference type="InterPro" id="IPR037207">
    <property type="entry name" value="Nuop51_4Fe4S-bd_sf"/>
</dbReference>
<dbReference type="AlphaFoldDB" id="A0A0C2WB55"/>
<dbReference type="SUPFAM" id="SSF142984">
    <property type="entry name" value="Nqo1 middle domain-like"/>
    <property type="match status" value="1"/>
</dbReference>
<evidence type="ECO:0000256" key="1">
    <source>
        <dbReference type="ARBA" id="ARBA00001917"/>
    </source>
</evidence>
<evidence type="ECO:0000313" key="7">
    <source>
        <dbReference type="Proteomes" id="UP000054549"/>
    </source>
</evidence>
<dbReference type="Pfam" id="PF22461">
    <property type="entry name" value="SLBB_2"/>
    <property type="match status" value="1"/>
</dbReference>
<gene>
    <name evidence="6" type="ORF">M378DRAFT_15538</name>
</gene>
<keyword evidence="3" id="KW-0285">Flavoprotein</keyword>
<evidence type="ECO:0000313" key="6">
    <source>
        <dbReference type="EMBL" id="KIL58492.1"/>
    </source>
</evidence>
<dbReference type="STRING" id="946122.A0A0C2WB55"/>